<protein>
    <submittedName>
        <fullName evidence="2">DEAD/DEAH box helicase domain protein</fullName>
    </submittedName>
</protein>
<feature type="domain" description="YprB ribonuclease H-like" evidence="1">
    <location>
        <begin position="6"/>
        <end position="163"/>
    </location>
</feature>
<dbReference type="InterPro" id="IPR038720">
    <property type="entry name" value="YprB_RNase_H-like_dom"/>
</dbReference>
<evidence type="ECO:0000259" key="1">
    <source>
        <dbReference type="Pfam" id="PF13482"/>
    </source>
</evidence>
<keyword evidence="2" id="KW-0547">Nucleotide-binding</keyword>
<keyword evidence="2" id="KW-0067">ATP-binding</keyword>
<dbReference type="InterPro" id="IPR012337">
    <property type="entry name" value="RNaseH-like_sf"/>
</dbReference>
<proteinExistence type="predicted"/>
<organism evidence="2 3">
    <name type="scientific">Candidatus Woesebacteria bacterium GW2011_GWB1_38_8</name>
    <dbReference type="NCBI Taxonomy" id="1618570"/>
    <lineage>
        <taxon>Bacteria</taxon>
        <taxon>Candidatus Woeseibacteriota</taxon>
    </lineage>
</organism>
<dbReference type="Pfam" id="PF13482">
    <property type="entry name" value="RNase_H_2"/>
    <property type="match status" value="1"/>
</dbReference>
<dbReference type="InterPro" id="IPR036397">
    <property type="entry name" value="RNaseH_sf"/>
</dbReference>
<accession>A0A0G0L0U7</accession>
<evidence type="ECO:0000313" key="2">
    <source>
        <dbReference type="EMBL" id="KKQ84592.1"/>
    </source>
</evidence>
<comment type="caution">
    <text evidence="2">The sequence shown here is derived from an EMBL/GenBank/DDBJ whole genome shotgun (WGS) entry which is preliminary data.</text>
</comment>
<dbReference type="STRING" id="1618570.UT08_C0016G0006"/>
<dbReference type="AlphaFoldDB" id="A0A0G0L0U7"/>
<dbReference type="GO" id="GO:0004386">
    <property type="term" value="F:helicase activity"/>
    <property type="evidence" value="ECO:0007669"/>
    <property type="project" value="UniProtKB-KW"/>
</dbReference>
<sequence length="201" mass="23389">MYTEVFFDVETKKLFGDIEGFDPGDLGVSIVSVYSRKIDDNLVEIEGKMQSFWEKDFENMWPIFQEADRIIGFNSIGFDVPALKPYTTIPLAKLPHFDIMSKVKDAFGRRIPMDAIAKETLDREKTDVGLNAVYYWQKGDKASLEKLRKYCEDDVLITRDIYDFVLKNGHLLFKDKWNTLQKVELDFSYPKESPEKQVGLF</sequence>
<keyword evidence="2" id="KW-0378">Hydrolase</keyword>
<dbReference type="EMBL" id="LBVL01000016">
    <property type="protein sequence ID" value="KKQ84592.1"/>
    <property type="molecule type" value="Genomic_DNA"/>
</dbReference>
<evidence type="ECO:0000313" key="3">
    <source>
        <dbReference type="Proteomes" id="UP000034081"/>
    </source>
</evidence>
<name>A0A0G0L0U7_9BACT</name>
<dbReference type="PATRIC" id="fig|1618570.3.peg.1195"/>
<dbReference type="Proteomes" id="UP000034081">
    <property type="component" value="Unassembled WGS sequence"/>
</dbReference>
<dbReference type="Gene3D" id="3.30.420.10">
    <property type="entry name" value="Ribonuclease H-like superfamily/Ribonuclease H"/>
    <property type="match status" value="1"/>
</dbReference>
<reference evidence="2 3" key="1">
    <citation type="journal article" date="2015" name="Nature">
        <title>rRNA introns, odd ribosomes, and small enigmatic genomes across a large radiation of phyla.</title>
        <authorList>
            <person name="Brown C.T."/>
            <person name="Hug L.A."/>
            <person name="Thomas B.C."/>
            <person name="Sharon I."/>
            <person name="Castelle C.J."/>
            <person name="Singh A."/>
            <person name="Wilkins M.J."/>
            <person name="Williams K.H."/>
            <person name="Banfield J.F."/>
        </authorList>
    </citation>
    <scope>NUCLEOTIDE SEQUENCE [LARGE SCALE GENOMIC DNA]</scope>
</reference>
<dbReference type="SUPFAM" id="SSF53098">
    <property type="entry name" value="Ribonuclease H-like"/>
    <property type="match status" value="1"/>
</dbReference>
<keyword evidence="2" id="KW-0347">Helicase</keyword>
<gene>
    <name evidence="2" type="ORF">UT08_C0016G0006</name>
</gene>
<dbReference type="GO" id="GO:0003676">
    <property type="term" value="F:nucleic acid binding"/>
    <property type="evidence" value="ECO:0007669"/>
    <property type="project" value="InterPro"/>
</dbReference>